<feature type="compositionally biased region" description="Polar residues" evidence="1">
    <location>
        <begin position="422"/>
        <end position="446"/>
    </location>
</feature>
<feature type="region of interest" description="Disordered" evidence="1">
    <location>
        <begin position="1358"/>
        <end position="1378"/>
    </location>
</feature>
<feature type="compositionally biased region" description="Basic and acidic residues" evidence="1">
    <location>
        <begin position="909"/>
        <end position="918"/>
    </location>
</feature>
<feature type="compositionally biased region" description="Low complexity" evidence="1">
    <location>
        <begin position="1326"/>
        <end position="1339"/>
    </location>
</feature>
<feature type="compositionally biased region" description="Basic and acidic residues" evidence="1">
    <location>
        <begin position="1069"/>
        <end position="1089"/>
    </location>
</feature>
<sequence length="1524" mass="167495">MKPHPGPKKMNIFDAFKEEMLKRQDRGEEPSPLIFRGKMLHDQLLERLDGPRRLVLKSLYDVVSDEQCRKRQAAAGNCQLRCRASALDSVLDTTLSGDLFFLFGAAPCAAPRINRKYPRKAIMEAVAVEEQEDDTSEEPAEEELEQPENPPVELTPRTEDWEEVTDGDSPARTNRSHQATPHSSKATPRGYGFRIGPDEAAKDSIEDAETASEKERRARRRARWEAREARLIRKFFVDAEERLRGWTSLCDRLETFSESEKQKVIEAVEKVKKRKRMEVKGGRAKKLLSEPGPLQKGMAAQILRSRCMSSAVRLLKRARQIHPQPPAWRVRPPLIHQDPLNAALDTARLAVLESSMATAHICASAGVSEGLITTGSFRAERQQAAEEENEKEEGEERPVTSSSSSSFPGQGEKTPGGEESVNEITPTSGPASDPLSFSSPPSQLMSPATLPPGASPMSIKDRSSFPNPTDCSPEELRALRDLPEDGSPVSPTDLQSDPQTPMSARQLITQTTGPRPPDPYLDSILSEDPVEVEEKKRTKKVREETLAALKTIRNSFQSADHPPHCMNLEEYATVKPPKRPQVRFRKYRKDLTGTITTTEEEADIWTPIPSWTRHPRPSSRSREPLGSLVLRRAAAPALARLRLRSLRGTSSSSSNRSRRQTASLSHSRADQTRPSTKSEEEGGAEEGQLRASGPHSSLSSSSSPRGNKEETEGGEREEYSPNSTESRLRASGEGEGDGAGVESSSLSPSSTRTSGFFRTFNNAGTSQYPSPLPPVDENSPLNVPLPPAISSRTQPLFFKGSQKKKNKGGLQVNALQEESEKLEGEEGSPVDINSVTSPDGFPFDKRLMKRQQVSLPPPRPTPLSQDSLGRPIVPSGLSFTPPVESQSASPSSVSVARSPRSTFGSPGWHQKDTTREAGLDPQGSMWVAMGGGNRDRDRECDRDVHTWKRPHMPKEQHRRAAAEKLKEKVIKLGIPFNHSGSFHRVFQWAAGRIESMYMVPLFCPPDQKAEPFLPSEYAQFSNRPPALEGFGCPRVYTHTTPRSRHLKDTAKFEPKKDQDRRAYWTPNAKSKEKEAKNRAAQRAKQEKEAMQGTAFPSSLVDAMGLHEDAWMAGSQDQDAVAQAAAQAHAAAAASSQSGSPPPSSNPIGGGHRASMARASVSMSAFMYASPPRRRNTVSKAERERREKAAEEKRSPFIPEPPVTDFSAVSRLPPHAGGGEMDSAWKERRSPLSPLRKSFRAPSPPPGAEERGPDRVHRVDGLRLSGTFFVGRPCDWSWKVQQQSGPSPRSMAREQVPLETAGPGRQVVRSDAGAFVHAQTQMQETAGSSMGFSSSAGPLSEEGRQTGREGMLMQAELNNTSGLGWKPGSRGSSRGVSESASRAASLRASRHCFNLDRSSWEVSKTLEAVSVGSEKFRWKVTGGTDLLPFSASVFPEVGQIVRESPVFEAILQAYEARHWRAMMKSREKAKGPREGPAKGDVLGPTPLEMPGPLDDTEGEVIAETLESPTEKVWGGKGQTDEVWKF</sequence>
<feature type="region of interest" description="Disordered" evidence="1">
    <location>
        <begin position="380"/>
        <end position="540"/>
    </location>
</feature>
<feature type="region of interest" description="Disordered" evidence="1">
    <location>
        <begin position="641"/>
        <end position="924"/>
    </location>
</feature>
<feature type="compositionally biased region" description="Polar residues" evidence="1">
    <location>
        <begin position="759"/>
        <end position="769"/>
    </location>
</feature>
<proteinExistence type="predicted"/>
<feature type="compositionally biased region" description="Basic and acidic residues" evidence="1">
    <location>
        <begin position="706"/>
        <end position="719"/>
    </location>
</feature>
<evidence type="ECO:0000313" key="2">
    <source>
        <dbReference type="EMBL" id="CEM42257.1"/>
    </source>
</evidence>
<feature type="compositionally biased region" description="Basic and acidic residues" evidence="1">
    <location>
        <begin position="667"/>
        <end position="680"/>
    </location>
</feature>
<feature type="compositionally biased region" description="Low complexity" evidence="1">
    <location>
        <begin position="743"/>
        <end position="754"/>
    </location>
</feature>
<feature type="region of interest" description="Disordered" evidence="1">
    <location>
        <begin position="1324"/>
        <end position="1344"/>
    </location>
</feature>
<feature type="region of interest" description="Disordered" evidence="1">
    <location>
        <begin position="1038"/>
        <end position="1094"/>
    </location>
</feature>
<feature type="compositionally biased region" description="Low complexity" evidence="1">
    <location>
        <begin position="641"/>
        <end position="663"/>
    </location>
</feature>
<feature type="region of interest" description="Disordered" evidence="1">
    <location>
        <begin position="603"/>
        <end position="629"/>
    </location>
</feature>
<dbReference type="EMBL" id="CDMZ01002416">
    <property type="protein sequence ID" value="CEM42257.1"/>
    <property type="molecule type" value="Genomic_DNA"/>
</dbReference>
<dbReference type="VEuPathDB" id="CryptoDB:Cvel_26626"/>
<feature type="compositionally biased region" description="Basic and acidic residues" evidence="1">
    <location>
        <begin position="1464"/>
        <end position="1476"/>
    </location>
</feature>
<feature type="compositionally biased region" description="Basic and acidic residues" evidence="1">
    <location>
        <begin position="1046"/>
        <end position="1062"/>
    </location>
</feature>
<feature type="compositionally biased region" description="Polar residues" evidence="1">
    <location>
        <begin position="489"/>
        <end position="513"/>
    </location>
</feature>
<feature type="compositionally biased region" description="Basic and acidic residues" evidence="1">
    <location>
        <begin position="1247"/>
        <end position="1256"/>
    </location>
</feature>
<reference evidence="2" key="1">
    <citation type="submission" date="2014-11" db="EMBL/GenBank/DDBJ databases">
        <authorList>
            <person name="Otto D Thomas"/>
            <person name="Naeem Raeece"/>
        </authorList>
    </citation>
    <scope>NUCLEOTIDE SEQUENCE</scope>
</reference>
<feature type="compositionally biased region" description="Basic and acidic residues" evidence="1">
    <location>
        <begin position="196"/>
        <end position="213"/>
    </location>
</feature>
<feature type="compositionally biased region" description="Acidic residues" evidence="1">
    <location>
        <begin position="127"/>
        <end position="146"/>
    </location>
</feature>
<feature type="region of interest" description="Disordered" evidence="1">
    <location>
        <begin position="127"/>
        <end position="213"/>
    </location>
</feature>
<feature type="compositionally biased region" description="Basic and acidic residues" evidence="1">
    <location>
        <begin position="474"/>
        <end position="483"/>
    </location>
</feature>
<protein>
    <submittedName>
        <fullName evidence="2">Uncharacterized protein</fullName>
    </submittedName>
</protein>
<feature type="compositionally biased region" description="Low complexity" evidence="1">
    <location>
        <begin position="1367"/>
        <end position="1378"/>
    </location>
</feature>
<feature type="compositionally biased region" description="Polar residues" evidence="1">
    <location>
        <begin position="171"/>
        <end position="186"/>
    </location>
</feature>
<feature type="compositionally biased region" description="Acidic residues" evidence="1">
    <location>
        <begin position="385"/>
        <end position="395"/>
    </location>
</feature>
<feature type="compositionally biased region" description="Low complexity" evidence="1">
    <location>
        <begin position="1114"/>
        <end position="1138"/>
    </location>
</feature>
<feature type="compositionally biased region" description="Low complexity" evidence="1">
    <location>
        <begin position="887"/>
        <end position="901"/>
    </location>
</feature>
<evidence type="ECO:0000256" key="1">
    <source>
        <dbReference type="SAM" id="MobiDB-lite"/>
    </source>
</evidence>
<feature type="region of interest" description="Disordered" evidence="1">
    <location>
        <begin position="1464"/>
        <end position="1524"/>
    </location>
</feature>
<feature type="compositionally biased region" description="Low complexity" evidence="1">
    <location>
        <begin position="1152"/>
        <end position="1164"/>
    </location>
</feature>
<organism evidence="2">
    <name type="scientific">Chromera velia CCMP2878</name>
    <dbReference type="NCBI Taxonomy" id="1169474"/>
    <lineage>
        <taxon>Eukaryota</taxon>
        <taxon>Sar</taxon>
        <taxon>Alveolata</taxon>
        <taxon>Colpodellida</taxon>
        <taxon>Chromeraceae</taxon>
        <taxon>Chromera</taxon>
    </lineage>
</organism>
<name>A0A0G4HE22_9ALVE</name>
<gene>
    <name evidence="2" type="ORF">Cvel_26626</name>
</gene>
<feature type="region of interest" description="Disordered" evidence="1">
    <location>
        <begin position="1114"/>
        <end position="1256"/>
    </location>
</feature>
<feature type="compositionally biased region" description="Basic and acidic residues" evidence="1">
    <location>
        <begin position="1179"/>
        <end position="1194"/>
    </location>
</feature>
<accession>A0A0G4HE22</accession>